<evidence type="ECO:0000313" key="1">
    <source>
        <dbReference type="EMBL" id="MXP42989.1"/>
    </source>
</evidence>
<dbReference type="OrthoDB" id="7509188at2"/>
<evidence type="ECO:0008006" key="3">
    <source>
        <dbReference type="Google" id="ProtNLM"/>
    </source>
</evidence>
<dbReference type="EMBL" id="WTYL01000001">
    <property type="protein sequence ID" value="MXP42989.1"/>
    <property type="molecule type" value="Genomic_DNA"/>
</dbReference>
<accession>A0A845B5S3</accession>
<sequence>METSVTLPFGDGEYKLWLPLPQVFELERSCDTPMLAIEEKLRAAIGAKEDGSFEFVGGGAGLVREIRETIRLGLIGGNCGLVDGEEVEVGPLRAKQLTDLYAYPARPLSEGVVLAWRLLSAAIFGVELKKKAPPVKPARRRSSAKAK</sequence>
<gene>
    <name evidence="1" type="ORF">GRI65_00800</name>
</gene>
<reference evidence="1 2" key="1">
    <citation type="submission" date="2019-12" db="EMBL/GenBank/DDBJ databases">
        <title>Genomic-based taxomic classification of the family Erythrobacteraceae.</title>
        <authorList>
            <person name="Xu L."/>
        </authorList>
    </citation>
    <scope>NUCLEOTIDE SEQUENCE [LARGE SCALE GENOMIC DNA]</scope>
    <source>
        <strain evidence="1 2">KCTC 42453</strain>
    </source>
</reference>
<dbReference type="AlphaFoldDB" id="A0A845B5S3"/>
<keyword evidence="2" id="KW-1185">Reference proteome</keyword>
<proteinExistence type="predicted"/>
<organism evidence="1 2">
    <name type="scientific">Allopontixanthobacter sediminis</name>
    <dbReference type="NCBI Taxonomy" id="1689985"/>
    <lineage>
        <taxon>Bacteria</taxon>
        <taxon>Pseudomonadati</taxon>
        <taxon>Pseudomonadota</taxon>
        <taxon>Alphaproteobacteria</taxon>
        <taxon>Sphingomonadales</taxon>
        <taxon>Erythrobacteraceae</taxon>
        <taxon>Allopontixanthobacter</taxon>
    </lineage>
</organism>
<dbReference type="Proteomes" id="UP000431922">
    <property type="component" value="Unassembled WGS sequence"/>
</dbReference>
<dbReference type="RefSeq" id="WP_160754643.1">
    <property type="nucleotide sequence ID" value="NZ_WTYL01000001.1"/>
</dbReference>
<comment type="caution">
    <text evidence="1">The sequence shown here is derived from an EMBL/GenBank/DDBJ whole genome shotgun (WGS) entry which is preliminary data.</text>
</comment>
<evidence type="ECO:0000313" key="2">
    <source>
        <dbReference type="Proteomes" id="UP000431922"/>
    </source>
</evidence>
<protein>
    <recommendedName>
        <fullName evidence="3">Tail tube GTA-gp10-like protein</fullName>
    </recommendedName>
</protein>
<name>A0A845B5S3_9SPHN</name>